<evidence type="ECO:0000259" key="13">
    <source>
        <dbReference type="Pfam" id="PF00912"/>
    </source>
</evidence>
<proteinExistence type="inferred from homology"/>
<evidence type="ECO:0000256" key="7">
    <source>
        <dbReference type="ARBA" id="ARBA00022984"/>
    </source>
</evidence>
<dbReference type="InterPro" id="IPR001264">
    <property type="entry name" value="Glyco_trans_51"/>
</dbReference>
<evidence type="ECO:0000256" key="12">
    <source>
        <dbReference type="SAM" id="MobiDB-lite"/>
    </source>
</evidence>
<protein>
    <recommendedName>
        <fullName evidence="11">Biosynthetic peptidoglycan transglycosylase</fullName>
        <ecNumber evidence="11">2.4.99.28</ecNumber>
    </recommendedName>
    <alternativeName>
        <fullName evidence="11">Glycan polymerase</fullName>
    </alternativeName>
    <alternativeName>
        <fullName evidence="11">Peptidoglycan glycosyltransferase MtgA</fullName>
        <shortName evidence="11">PGT</shortName>
    </alternativeName>
</protein>
<keyword evidence="5 11" id="KW-0812">Transmembrane</keyword>
<feature type="domain" description="Glycosyl transferase family 51" evidence="13">
    <location>
        <begin position="79"/>
        <end position="236"/>
    </location>
</feature>
<evidence type="ECO:0000256" key="9">
    <source>
        <dbReference type="ARBA" id="ARBA00023136"/>
    </source>
</evidence>
<evidence type="ECO:0000313" key="14">
    <source>
        <dbReference type="EMBL" id="WZU68228.1"/>
    </source>
</evidence>
<dbReference type="Gene3D" id="1.10.3810.10">
    <property type="entry name" value="Biosynthetic peptidoglycan transglycosylase-like"/>
    <property type="match status" value="1"/>
</dbReference>
<organism evidence="14 15">
    <name type="scientific">Yoonia rhodophyticola</name>
    <dbReference type="NCBI Taxonomy" id="3137370"/>
    <lineage>
        <taxon>Bacteria</taxon>
        <taxon>Pseudomonadati</taxon>
        <taxon>Pseudomonadota</taxon>
        <taxon>Alphaproteobacteria</taxon>
        <taxon>Rhodobacterales</taxon>
        <taxon>Paracoccaceae</taxon>
        <taxon>Yoonia</taxon>
    </lineage>
</organism>
<keyword evidence="2 11" id="KW-0997">Cell inner membrane</keyword>
<evidence type="ECO:0000256" key="1">
    <source>
        <dbReference type="ARBA" id="ARBA00022475"/>
    </source>
</evidence>
<keyword evidence="3 11" id="KW-0328">Glycosyltransferase</keyword>
<dbReference type="KEGG" id="yrh:AABB31_04690"/>
<keyword evidence="7 11" id="KW-0573">Peptidoglycan synthesis</keyword>
<keyword evidence="6 11" id="KW-0133">Cell shape</keyword>
<dbReference type="SUPFAM" id="SSF53955">
    <property type="entry name" value="Lysozyme-like"/>
    <property type="match status" value="1"/>
</dbReference>
<evidence type="ECO:0000313" key="15">
    <source>
        <dbReference type="Proteomes" id="UP001470809"/>
    </source>
</evidence>
<dbReference type="GO" id="GO:0016763">
    <property type="term" value="F:pentosyltransferase activity"/>
    <property type="evidence" value="ECO:0007669"/>
    <property type="project" value="InterPro"/>
</dbReference>
<name>A0AAN0MEE8_9RHOB</name>
<dbReference type="GO" id="GO:0005886">
    <property type="term" value="C:plasma membrane"/>
    <property type="evidence" value="ECO:0007669"/>
    <property type="project" value="UniProtKB-SubCell"/>
</dbReference>
<dbReference type="InterPro" id="IPR023346">
    <property type="entry name" value="Lysozyme-like_dom_sf"/>
</dbReference>
<comment type="pathway">
    <text evidence="11">Cell wall biogenesis; peptidoglycan biosynthesis.</text>
</comment>
<comment type="similarity">
    <text evidence="11">Belongs to the glycosyltransferase 51 family.</text>
</comment>
<dbReference type="Proteomes" id="UP001470809">
    <property type="component" value="Chromosome"/>
</dbReference>
<dbReference type="GO" id="GO:0008955">
    <property type="term" value="F:peptidoglycan glycosyltransferase activity"/>
    <property type="evidence" value="ECO:0007669"/>
    <property type="project" value="UniProtKB-UniRule"/>
</dbReference>
<dbReference type="InterPro" id="IPR011812">
    <property type="entry name" value="Pep_trsgly"/>
</dbReference>
<comment type="function">
    <text evidence="11">Peptidoglycan polymerase that catalyzes glycan chain elongation from lipid-linked precursors.</text>
</comment>
<comment type="subcellular location">
    <subcellularLocation>
        <location evidence="11">Cell inner membrane</location>
        <topology evidence="11">Single-pass membrane protein</topology>
    </subcellularLocation>
</comment>
<feature type="transmembrane region" description="Helical" evidence="11">
    <location>
        <begin position="40"/>
        <end position="62"/>
    </location>
</feature>
<evidence type="ECO:0000256" key="2">
    <source>
        <dbReference type="ARBA" id="ARBA00022519"/>
    </source>
</evidence>
<evidence type="ECO:0000256" key="11">
    <source>
        <dbReference type="HAMAP-Rule" id="MF_00766"/>
    </source>
</evidence>
<dbReference type="PANTHER" id="PTHR30400">
    <property type="entry name" value="MONOFUNCTIONAL BIOSYNTHETIC PEPTIDOGLYCAN TRANSGLYCOSYLASE"/>
    <property type="match status" value="1"/>
</dbReference>
<evidence type="ECO:0000256" key="10">
    <source>
        <dbReference type="ARBA" id="ARBA00023316"/>
    </source>
</evidence>
<dbReference type="GO" id="GO:0008360">
    <property type="term" value="P:regulation of cell shape"/>
    <property type="evidence" value="ECO:0007669"/>
    <property type="project" value="UniProtKB-KW"/>
</dbReference>
<evidence type="ECO:0000256" key="8">
    <source>
        <dbReference type="ARBA" id="ARBA00022989"/>
    </source>
</evidence>
<dbReference type="EMBL" id="CP151767">
    <property type="protein sequence ID" value="WZU68228.1"/>
    <property type="molecule type" value="Genomic_DNA"/>
</dbReference>
<gene>
    <name evidence="11 14" type="primary">mtgA</name>
    <name evidence="14" type="ORF">AABB31_04690</name>
</gene>
<dbReference type="AlphaFoldDB" id="A0AAN0MEE8"/>
<dbReference type="Pfam" id="PF00912">
    <property type="entry name" value="Transgly"/>
    <property type="match status" value="1"/>
</dbReference>
<keyword evidence="9 11" id="KW-0472">Membrane</keyword>
<evidence type="ECO:0000256" key="6">
    <source>
        <dbReference type="ARBA" id="ARBA00022960"/>
    </source>
</evidence>
<dbReference type="RefSeq" id="WP_342077522.1">
    <property type="nucleotide sequence ID" value="NZ_CP151767.2"/>
</dbReference>
<feature type="compositionally biased region" description="Basic residues" evidence="12">
    <location>
        <begin position="1"/>
        <end position="23"/>
    </location>
</feature>
<dbReference type="PANTHER" id="PTHR30400:SF0">
    <property type="entry name" value="BIOSYNTHETIC PEPTIDOGLYCAN TRANSGLYCOSYLASE"/>
    <property type="match status" value="1"/>
</dbReference>
<keyword evidence="4 11" id="KW-0808">Transferase</keyword>
<dbReference type="EC" id="2.4.99.28" evidence="11"/>
<dbReference type="NCBIfam" id="TIGR02070">
    <property type="entry name" value="mono_pep_trsgly"/>
    <property type="match status" value="1"/>
</dbReference>
<comment type="catalytic activity">
    <reaction evidence="11">
        <text>[GlcNAc-(1-&gt;4)-Mur2Ac(oyl-L-Ala-gamma-D-Glu-L-Lys-D-Ala-D-Ala)](n)-di-trans,octa-cis-undecaprenyl diphosphate + beta-D-GlcNAc-(1-&gt;4)-Mur2Ac(oyl-L-Ala-gamma-D-Glu-L-Lys-D-Ala-D-Ala)-di-trans,octa-cis-undecaprenyl diphosphate = [GlcNAc-(1-&gt;4)-Mur2Ac(oyl-L-Ala-gamma-D-Glu-L-Lys-D-Ala-D-Ala)](n+1)-di-trans,octa-cis-undecaprenyl diphosphate + di-trans,octa-cis-undecaprenyl diphosphate + H(+)</text>
        <dbReference type="Rhea" id="RHEA:23708"/>
        <dbReference type="Rhea" id="RHEA-COMP:9602"/>
        <dbReference type="Rhea" id="RHEA-COMP:9603"/>
        <dbReference type="ChEBI" id="CHEBI:15378"/>
        <dbReference type="ChEBI" id="CHEBI:58405"/>
        <dbReference type="ChEBI" id="CHEBI:60033"/>
        <dbReference type="ChEBI" id="CHEBI:78435"/>
        <dbReference type="EC" id="2.4.99.28"/>
    </reaction>
</comment>
<dbReference type="HAMAP" id="MF_00766">
    <property type="entry name" value="PGT_MtgA"/>
    <property type="match status" value="1"/>
</dbReference>
<feature type="region of interest" description="Disordered" evidence="12">
    <location>
        <begin position="1"/>
        <end position="24"/>
    </location>
</feature>
<evidence type="ECO:0000256" key="5">
    <source>
        <dbReference type="ARBA" id="ARBA00022692"/>
    </source>
</evidence>
<dbReference type="GO" id="GO:0009274">
    <property type="term" value="C:peptidoglycan-based cell wall"/>
    <property type="evidence" value="ECO:0007669"/>
    <property type="project" value="InterPro"/>
</dbReference>
<sequence length="253" mass="27982">MAERKTTKKKPAKKPAAKTRSTKTKQPGPVVRLWAFVMRWVWRGAFAVLGFVLLATLLFALINPPTTPYMFAEARRLGPVKHDWVPMEQIAPVMARSAVAAEDANFCLHWGLDVKAIRAAVDRGRGGASTISQQVIKNVYLWHGRSWTRKAVEALWTPLAEAVWTKRRILELYLNVAEFDEGVFGVQAAARHYFGVDASDLSALQAARLAAILPAPKTRSASNPSPFTRNRTRQIISGAATIKADGRADCFES</sequence>
<evidence type="ECO:0000256" key="3">
    <source>
        <dbReference type="ARBA" id="ARBA00022676"/>
    </source>
</evidence>
<evidence type="ECO:0000256" key="4">
    <source>
        <dbReference type="ARBA" id="ARBA00022679"/>
    </source>
</evidence>
<dbReference type="GO" id="GO:0009252">
    <property type="term" value="P:peptidoglycan biosynthetic process"/>
    <property type="evidence" value="ECO:0007669"/>
    <property type="project" value="UniProtKB-UniRule"/>
</dbReference>
<dbReference type="GO" id="GO:0071555">
    <property type="term" value="P:cell wall organization"/>
    <property type="evidence" value="ECO:0007669"/>
    <property type="project" value="UniProtKB-KW"/>
</dbReference>
<keyword evidence="1 11" id="KW-1003">Cell membrane</keyword>
<keyword evidence="10 11" id="KW-0961">Cell wall biogenesis/degradation</keyword>
<reference evidence="14" key="1">
    <citation type="submission" date="2024-08" db="EMBL/GenBank/DDBJ databases">
        <title>Phylogenomic analyses of a clade within the roseobacter group suggest taxonomic reassignments of species of the genera Aestuariivita, Citreicella, Loktanella, Nautella, Pelagibaca, Ruegeria, Thalassobius, Thiobacimonas and Tropicibacter, and the proposal o.</title>
        <authorList>
            <person name="Jeon C.O."/>
        </authorList>
    </citation>
    <scope>NUCLEOTIDE SEQUENCE</scope>
    <source>
        <strain evidence="14">SS1-5</strain>
    </source>
</reference>
<accession>A0AAN0MEE8</accession>
<dbReference type="InterPro" id="IPR036950">
    <property type="entry name" value="PBP_transglycosylase"/>
</dbReference>
<keyword evidence="8 11" id="KW-1133">Transmembrane helix</keyword>
<keyword evidence="15" id="KW-1185">Reference proteome</keyword>